<proteinExistence type="predicted"/>
<keyword evidence="2" id="KW-1185">Reference proteome</keyword>
<organism evidence="1 2">
    <name type="scientific">Araneus ventricosus</name>
    <name type="common">Orbweaver spider</name>
    <name type="synonym">Epeira ventricosa</name>
    <dbReference type="NCBI Taxonomy" id="182803"/>
    <lineage>
        <taxon>Eukaryota</taxon>
        <taxon>Metazoa</taxon>
        <taxon>Ecdysozoa</taxon>
        <taxon>Arthropoda</taxon>
        <taxon>Chelicerata</taxon>
        <taxon>Arachnida</taxon>
        <taxon>Araneae</taxon>
        <taxon>Araneomorphae</taxon>
        <taxon>Entelegynae</taxon>
        <taxon>Araneoidea</taxon>
        <taxon>Araneidae</taxon>
        <taxon>Araneus</taxon>
    </lineage>
</organism>
<dbReference type="Proteomes" id="UP000499080">
    <property type="component" value="Unassembled WGS sequence"/>
</dbReference>
<comment type="caution">
    <text evidence="1">The sequence shown here is derived from an EMBL/GenBank/DDBJ whole genome shotgun (WGS) entry which is preliminary data.</text>
</comment>
<protein>
    <submittedName>
        <fullName evidence="1">Uncharacterized protein</fullName>
    </submittedName>
</protein>
<dbReference type="EMBL" id="BGPR01001872">
    <property type="protein sequence ID" value="GBM63515.1"/>
    <property type="molecule type" value="Genomic_DNA"/>
</dbReference>
<name>A0A4Y2HDZ5_ARAVE</name>
<gene>
    <name evidence="1" type="ORF">AVEN_73793_1</name>
</gene>
<reference evidence="1 2" key="1">
    <citation type="journal article" date="2019" name="Sci. Rep.">
        <title>Orb-weaving spider Araneus ventricosus genome elucidates the spidroin gene catalogue.</title>
        <authorList>
            <person name="Kono N."/>
            <person name="Nakamura H."/>
            <person name="Ohtoshi R."/>
            <person name="Moran D.A.P."/>
            <person name="Shinohara A."/>
            <person name="Yoshida Y."/>
            <person name="Fujiwara M."/>
            <person name="Mori M."/>
            <person name="Tomita M."/>
            <person name="Arakawa K."/>
        </authorList>
    </citation>
    <scope>NUCLEOTIDE SEQUENCE [LARGE SCALE GENOMIC DNA]</scope>
</reference>
<evidence type="ECO:0000313" key="1">
    <source>
        <dbReference type="EMBL" id="GBM63515.1"/>
    </source>
</evidence>
<dbReference type="AlphaFoldDB" id="A0A4Y2HDZ5"/>
<evidence type="ECO:0000313" key="2">
    <source>
        <dbReference type="Proteomes" id="UP000499080"/>
    </source>
</evidence>
<accession>A0A4Y2HDZ5</accession>
<sequence length="105" mass="12197">MLISIPHSKKRNKMGLKVSFILNTSFFPDVGSSLDTDLSGRNCFTSEQKTRAFISSLHNEVPFRSAYERLTSAAYESRNNREDEWHKRGMIDFRIKHKEPKICLC</sequence>